<feature type="transmembrane region" description="Helical" evidence="1">
    <location>
        <begin position="174"/>
        <end position="196"/>
    </location>
</feature>
<keyword evidence="1" id="KW-1133">Transmembrane helix</keyword>
<evidence type="ECO:0000256" key="1">
    <source>
        <dbReference type="SAM" id="Phobius"/>
    </source>
</evidence>
<gene>
    <name evidence="3" type="ORF">SAMN02745119_01007</name>
</gene>
<sequence length="227" mass="25173">MDPMRAVTVRHASYIFFALILGTVVIAWFGWDLPLARSFYVPGQGFPVGLQQPWSALYRFGEWPAFLLGAAAGIVFLLGFLRPSLATVRRQALFLALLLIIAPGILANAVFKDHWGRPRPRQVIEMGGSFAFHQPWQPGPAPKNASFPAGHPTVAFYLSAPYFVLRRTNRRKALYWLWGGLVYGCIMGAARIIQGGHFLSDVLWSAGFVYLTALVLADLLRLDAEQG</sequence>
<dbReference type="AlphaFoldDB" id="A0A1T4LQ92"/>
<dbReference type="EMBL" id="FUWR01000003">
    <property type="protein sequence ID" value="SJZ56909.1"/>
    <property type="molecule type" value="Genomic_DNA"/>
</dbReference>
<feature type="transmembrane region" description="Helical" evidence="1">
    <location>
        <begin position="145"/>
        <end position="165"/>
    </location>
</feature>
<evidence type="ECO:0000313" key="4">
    <source>
        <dbReference type="Proteomes" id="UP000190102"/>
    </source>
</evidence>
<dbReference type="InterPro" id="IPR000326">
    <property type="entry name" value="PAP2/HPO"/>
</dbReference>
<feature type="transmembrane region" description="Helical" evidence="1">
    <location>
        <begin position="93"/>
        <end position="111"/>
    </location>
</feature>
<keyword evidence="1" id="KW-0812">Transmembrane</keyword>
<organism evidence="3 4">
    <name type="scientific">Trichlorobacter thiogenes</name>
    <dbReference type="NCBI Taxonomy" id="115783"/>
    <lineage>
        <taxon>Bacteria</taxon>
        <taxon>Pseudomonadati</taxon>
        <taxon>Thermodesulfobacteriota</taxon>
        <taxon>Desulfuromonadia</taxon>
        <taxon>Geobacterales</taxon>
        <taxon>Geobacteraceae</taxon>
        <taxon>Trichlorobacter</taxon>
    </lineage>
</organism>
<dbReference type="SMART" id="SM00014">
    <property type="entry name" value="acidPPc"/>
    <property type="match status" value="1"/>
</dbReference>
<feature type="transmembrane region" description="Helical" evidence="1">
    <location>
        <begin position="63"/>
        <end position="81"/>
    </location>
</feature>
<dbReference type="Proteomes" id="UP000190102">
    <property type="component" value="Unassembled WGS sequence"/>
</dbReference>
<name>A0A1T4LQ92_9BACT</name>
<accession>A0A1T4LQ92</accession>
<evidence type="ECO:0000313" key="3">
    <source>
        <dbReference type="EMBL" id="SJZ56909.1"/>
    </source>
</evidence>
<dbReference type="OrthoDB" id="9813524at2"/>
<dbReference type="SUPFAM" id="SSF48317">
    <property type="entry name" value="Acid phosphatase/Vanadium-dependent haloperoxidase"/>
    <property type="match status" value="1"/>
</dbReference>
<dbReference type="RefSeq" id="WP_078789282.1">
    <property type="nucleotide sequence ID" value="NZ_FUWR01000003.1"/>
</dbReference>
<dbReference type="CDD" id="cd03396">
    <property type="entry name" value="PAP2_like_6"/>
    <property type="match status" value="1"/>
</dbReference>
<dbReference type="Pfam" id="PF01569">
    <property type="entry name" value="PAP2"/>
    <property type="match status" value="1"/>
</dbReference>
<reference evidence="4" key="1">
    <citation type="submission" date="2017-02" db="EMBL/GenBank/DDBJ databases">
        <authorList>
            <person name="Varghese N."/>
            <person name="Submissions S."/>
        </authorList>
    </citation>
    <scope>NUCLEOTIDE SEQUENCE [LARGE SCALE GENOMIC DNA]</scope>
    <source>
        <strain evidence="4">ATCC BAA-34</strain>
    </source>
</reference>
<dbReference type="InterPro" id="IPR036938">
    <property type="entry name" value="PAP2/HPO_sf"/>
</dbReference>
<feature type="domain" description="Phosphatidic acid phosphatase type 2/haloperoxidase" evidence="2">
    <location>
        <begin position="92"/>
        <end position="217"/>
    </location>
</feature>
<keyword evidence="4" id="KW-1185">Reference proteome</keyword>
<evidence type="ECO:0000259" key="2">
    <source>
        <dbReference type="SMART" id="SM00014"/>
    </source>
</evidence>
<feature type="transmembrane region" description="Helical" evidence="1">
    <location>
        <begin position="12"/>
        <end position="31"/>
    </location>
</feature>
<feature type="transmembrane region" description="Helical" evidence="1">
    <location>
        <begin position="202"/>
        <end position="220"/>
    </location>
</feature>
<keyword evidence="1" id="KW-0472">Membrane</keyword>
<proteinExistence type="predicted"/>
<protein>
    <submittedName>
        <fullName evidence="3">Membrane-associated enzyme, PAP2 (Acid phosphatase) superfamily</fullName>
    </submittedName>
</protein>
<dbReference type="STRING" id="115783.SAMN02745119_01007"/>
<dbReference type="Gene3D" id="1.20.144.10">
    <property type="entry name" value="Phosphatidic acid phosphatase type 2/haloperoxidase"/>
    <property type="match status" value="1"/>
</dbReference>